<dbReference type="SUPFAM" id="SSF58100">
    <property type="entry name" value="Bacterial hemolysins"/>
    <property type="match status" value="1"/>
</dbReference>
<reference evidence="2" key="1">
    <citation type="submission" date="2017-05" db="UniProtKB">
        <authorList>
            <consortium name="EnsemblMetazoa"/>
        </authorList>
    </citation>
    <scope>IDENTIFICATION</scope>
</reference>
<protein>
    <submittedName>
        <fullName evidence="2">Uncharacterized protein</fullName>
    </submittedName>
</protein>
<dbReference type="EnsemblMetazoa" id="Aqu2.1.10392_001">
    <property type="protein sequence ID" value="Aqu2.1.10392_001"/>
    <property type="gene ID" value="Aqu2.1.10392"/>
</dbReference>
<organism evidence="2">
    <name type="scientific">Amphimedon queenslandica</name>
    <name type="common">Sponge</name>
    <dbReference type="NCBI Taxonomy" id="400682"/>
    <lineage>
        <taxon>Eukaryota</taxon>
        <taxon>Metazoa</taxon>
        <taxon>Porifera</taxon>
        <taxon>Demospongiae</taxon>
        <taxon>Heteroscleromorpha</taxon>
        <taxon>Haplosclerida</taxon>
        <taxon>Niphatidae</taxon>
        <taxon>Amphimedon</taxon>
    </lineage>
</organism>
<feature type="coiled-coil region" evidence="1">
    <location>
        <begin position="75"/>
        <end position="151"/>
    </location>
</feature>
<dbReference type="Gene3D" id="1.20.1170.10">
    <property type="match status" value="1"/>
</dbReference>
<sequence length="341" mass="38181">MASPTQSNNQVDQVVPIARACIETAQDIYRNVTTNPPEGGAVVNIPVERLQTLQNDGQRLSKFSKEQEGLFRDKERELQMEHESLTKEKGNHESEKNRQQNILRKLESDKNSLSQVKNYYQNTLDNERSNLSNAEIELSNARSKLAREKDKETNTRVGSAVGGAVLGLIIGGPVGLVVGLSSVIIELQGKVENAERNVIWRRREVSNTEAKFRSANSSFQGMQPQIDSCQTSIDDCEASIRRCTADSEKVHKEIGSVRQTLAFIKDATRLWNIFENLSQNASEQTMQFEEILQMVQETQTYDFIGSNGVRSTANSFLEAWNNLFAEPNVPPVFSTVQASIN</sequence>
<name>A0A1X7T7Z4_AMPQE</name>
<evidence type="ECO:0000256" key="1">
    <source>
        <dbReference type="SAM" id="Coils"/>
    </source>
</evidence>
<dbReference type="AlphaFoldDB" id="A0A1X7T7Z4"/>
<evidence type="ECO:0000313" key="2">
    <source>
        <dbReference type="EnsemblMetazoa" id="Aqu2.1.10392_001"/>
    </source>
</evidence>
<proteinExistence type="predicted"/>
<dbReference type="InParanoid" id="A0A1X7T7Z4"/>
<accession>A0A1X7T7Z4</accession>
<keyword evidence="1" id="KW-0175">Coiled coil</keyword>